<gene>
    <name evidence="1" type="ORF">CTRU02_207551</name>
</gene>
<reference evidence="1 2" key="1">
    <citation type="journal article" date="2020" name="Phytopathology">
        <title>Genome Sequence Resources of Colletotrichum truncatum, C. plurivorum, C. musicola, and C. sojae: Four Species Pathogenic to Soybean (Glycine max).</title>
        <authorList>
            <person name="Rogerio F."/>
            <person name="Boufleur T.R."/>
            <person name="Ciampi-Guillardi M."/>
            <person name="Sukno S.A."/>
            <person name="Thon M.R."/>
            <person name="Massola Junior N.S."/>
            <person name="Baroncelli R."/>
        </authorList>
    </citation>
    <scope>NUCLEOTIDE SEQUENCE [LARGE SCALE GENOMIC DNA]</scope>
    <source>
        <strain evidence="1 2">CMES1059</strain>
    </source>
</reference>
<evidence type="ECO:0000313" key="2">
    <source>
        <dbReference type="Proteomes" id="UP000805649"/>
    </source>
</evidence>
<accession>A0ACC3Z157</accession>
<keyword evidence="2" id="KW-1185">Reference proteome</keyword>
<sequence>MALPEFPFAASLSSFVSAARNAALTGVAITQHAVSNADIPAVLAAAGEKTKEFITESVPEATGQVYETCKANPGMMVACGTVGVGVLLVAAPAVVAAPGLAAAGFGAEGVVAGSAAAGVQSGIGSVVAPSLFATLQSAGAGGYGVATVYGAVQGVGGVIASAGAGGFAWSKAKASKE</sequence>
<proteinExistence type="predicted"/>
<evidence type="ECO:0000313" key="1">
    <source>
        <dbReference type="EMBL" id="KAL0937820.1"/>
    </source>
</evidence>
<dbReference type="Proteomes" id="UP000805649">
    <property type="component" value="Unassembled WGS sequence"/>
</dbReference>
<comment type="caution">
    <text evidence="1">The sequence shown here is derived from an EMBL/GenBank/DDBJ whole genome shotgun (WGS) entry which is preliminary data.</text>
</comment>
<dbReference type="EMBL" id="VUJX02000004">
    <property type="protein sequence ID" value="KAL0937820.1"/>
    <property type="molecule type" value="Genomic_DNA"/>
</dbReference>
<protein>
    <submittedName>
        <fullName evidence="1">Uncharacterized protein</fullName>
    </submittedName>
</protein>
<organism evidence="1 2">
    <name type="scientific">Colletotrichum truncatum</name>
    <name type="common">Anthracnose fungus</name>
    <name type="synonym">Colletotrichum capsici</name>
    <dbReference type="NCBI Taxonomy" id="5467"/>
    <lineage>
        <taxon>Eukaryota</taxon>
        <taxon>Fungi</taxon>
        <taxon>Dikarya</taxon>
        <taxon>Ascomycota</taxon>
        <taxon>Pezizomycotina</taxon>
        <taxon>Sordariomycetes</taxon>
        <taxon>Hypocreomycetidae</taxon>
        <taxon>Glomerellales</taxon>
        <taxon>Glomerellaceae</taxon>
        <taxon>Colletotrichum</taxon>
        <taxon>Colletotrichum truncatum species complex</taxon>
    </lineage>
</organism>
<name>A0ACC3Z157_COLTU</name>